<reference evidence="2 3" key="1">
    <citation type="submission" date="2024-09" db="EMBL/GenBank/DDBJ databases">
        <authorList>
            <person name="Sun Q."/>
            <person name="Mori K."/>
        </authorList>
    </citation>
    <scope>NUCLEOTIDE SEQUENCE [LARGE SCALE GENOMIC DNA]</scope>
    <source>
        <strain evidence="2 3">KCTC 23076</strain>
    </source>
</reference>
<comment type="caution">
    <text evidence="2">The sequence shown here is derived from an EMBL/GenBank/DDBJ whole genome shotgun (WGS) entry which is preliminary data.</text>
</comment>
<evidence type="ECO:0000313" key="2">
    <source>
        <dbReference type="EMBL" id="MFC0682459.1"/>
    </source>
</evidence>
<protein>
    <submittedName>
        <fullName evidence="2">Transglutaminase family protein</fullName>
    </submittedName>
</protein>
<dbReference type="InterPro" id="IPR002931">
    <property type="entry name" value="Transglutaminase-like"/>
</dbReference>
<dbReference type="PANTHER" id="PTHR33490">
    <property type="entry name" value="BLR5614 PROTEIN-RELATED"/>
    <property type="match status" value="1"/>
</dbReference>
<keyword evidence="3" id="KW-1185">Reference proteome</keyword>
<dbReference type="Gene3D" id="3.10.620.30">
    <property type="match status" value="1"/>
</dbReference>
<sequence length="264" mass="28273">MRRTVNARIEVDLHDSTDLAFAIAAAAGTPFAEESIRFELDGAAIEPLELVEAPGSRLHAFATGPGVLVAEYEAVADGAAPVPEVSPLDRIVYARPSRYCQSDALAPVARELFASLRGHELLLAARNWVNGRTAYVSGSSSPTDGALDTFLARQGVCRDYAHLLIAVLRALDVPARLVSVFAPGLSPMDFHAVVEALVDDEWFVLDATGLAPRRSMLRIATGRDAADTAFLTNTLADLDFRSLSVLAIVDELPAEDPAEPVQLR</sequence>
<dbReference type="SUPFAM" id="SSF54001">
    <property type="entry name" value="Cysteine proteinases"/>
    <property type="match status" value="1"/>
</dbReference>
<gene>
    <name evidence="2" type="ORF">ACFFGH_31910</name>
</gene>
<dbReference type="EMBL" id="JBHLTG010000014">
    <property type="protein sequence ID" value="MFC0682459.1"/>
    <property type="molecule type" value="Genomic_DNA"/>
</dbReference>
<proteinExistence type="predicted"/>
<dbReference type="SMART" id="SM00460">
    <property type="entry name" value="TGc"/>
    <property type="match status" value="1"/>
</dbReference>
<name>A0ABV6RZQ0_9GAMM</name>
<organism evidence="2 3">
    <name type="scientific">Lysobacter korlensis</name>
    <dbReference type="NCBI Taxonomy" id="553636"/>
    <lineage>
        <taxon>Bacteria</taxon>
        <taxon>Pseudomonadati</taxon>
        <taxon>Pseudomonadota</taxon>
        <taxon>Gammaproteobacteria</taxon>
        <taxon>Lysobacterales</taxon>
        <taxon>Lysobacteraceae</taxon>
        <taxon>Lysobacter</taxon>
    </lineage>
</organism>
<dbReference type="InterPro" id="IPR038765">
    <property type="entry name" value="Papain-like_cys_pep_sf"/>
</dbReference>
<evidence type="ECO:0000259" key="1">
    <source>
        <dbReference type="SMART" id="SM00460"/>
    </source>
</evidence>
<dbReference type="Proteomes" id="UP001589896">
    <property type="component" value="Unassembled WGS sequence"/>
</dbReference>
<dbReference type="PANTHER" id="PTHR33490:SF12">
    <property type="entry name" value="BLL5557 PROTEIN"/>
    <property type="match status" value="1"/>
</dbReference>
<accession>A0ABV6RZQ0</accession>
<dbReference type="RefSeq" id="WP_386676500.1">
    <property type="nucleotide sequence ID" value="NZ_JBHLTG010000014.1"/>
</dbReference>
<dbReference type="Pfam" id="PF01841">
    <property type="entry name" value="Transglut_core"/>
    <property type="match status" value="1"/>
</dbReference>
<feature type="domain" description="Transglutaminase-like" evidence="1">
    <location>
        <begin position="149"/>
        <end position="209"/>
    </location>
</feature>
<evidence type="ECO:0000313" key="3">
    <source>
        <dbReference type="Proteomes" id="UP001589896"/>
    </source>
</evidence>